<name>A0A9W4UG58_9PLEO</name>
<dbReference type="AlphaFoldDB" id="A0A9W4UG58"/>
<keyword evidence="2" id="KW-1185">Reference proteome</keyword>
<reference evidence="1" key="1">
    <citation type="submission" date="2023-01" db="EMBL/GenBank/DDBJ databases">
        <authorList>
            <person name="Van Ghelder C."/>
            <person name="Rancurel C."/>
        </authorList>
    </citation>
    <scope>NUCLEOTIDE SEQUENCE</scope>
    <source>
        <strain evidence="1">CNCM I-4278</strain>
    </source>
</reference>
<dbReference type="EMBL" id="CAOQHR010000005">
    <property type="protein sequence ID" value="CAI6335380.1"/>
    <property type="molecule type" value="Genomic_DNA"/>
</dbReference>
<proteinExistence type="predicted"/>
<sequence>MRLLFPLNSSADALAKINRIIAVESHPLAAKGIHPEHVHTARYMLSVDVNGPNSLKPGGIESRPRQFGEFFCLVHGP</sequence>
<evidence type="ECO:0000313" key="1">
    <source>
        <dbReference type="EMBL" id="CAI6335380.1"/>
    </source>
</evidence>
<dbReference type="Proteomes" id="UP001152607">
    <property type="component" value="Unassembled WGS sequence"/>
</dbReference>
<evidence type="ECO:0000313" key="2">
    <source>
        <dbReference type="Proteomes" id="UP001152607"/>
    </source>
</evidence>
<protein>
    <submittedName>
        <fullName evidence="1">Uncharacterized protein</fullName>
    </submittedName>
</protein>
<organism evidence="1 2">
    <name type="scientific">Periconia digitata</name>
    <dbReference type="NCBI Taxonomy" id="1303443"/>
    <lineage>
        <taxon>Eukaryota</taxon>
        <taxon>Fungi</taxon>
        <taxon>Dikarya</taxon>
        <taxon>Ascomycota</taxon>
        <taxon>Pezizomycotina</taxon>
        <taxon>Dothideomycetes</taxon>
        <taxon>Pleosporomycetidae</taxon>
        <taxon>Pleosporales</taxon>
        <taxon>Massarineae</taxon>
        <taxon>Periconiaceae</taxon>
        <taxon>Periconia</taxon>
    </lineage>
</organism>
<gene>
    <name evidence="1" type="ORF">PDIGIT_LOCUS8461</name>
</gene>
<comment type="caution">
    <text evidence="1">The sequence shown here is derived from an EMBL/GenBank/DDBJ whole genome shotgun (WGS) entry which is preliminary data.</text>
</comment>
<accession>A0A9W4UG58</accession>